<keyword evidence="3" id="KW-1185">Reference proteome</keyword>
<dbReference type="Proteomes" id="UP000658690">
    <property type="component" value="Unassembled WGS sequence"/>
</dbReference>
<feature type="signal peptide" evidence="1">
    <location>
        <begin position="1"/>
        <end position="21"/>
    </location>
</feature>
<proteinExistence type="predicted"/>
<dbReference type="EMBL" id="WHOC01000107">
    <property type="protein sequence ID" value="NOU88326.1"/>
    <property type="molecule type" value="Genomic_DNA"/>
</dbReference>
<protein>
    <submittedName>
        <fullName evidence="2">Extracellular solute-binding protein</fullName>
    </submittedName>
</protein>
<gene>
    <name evidence="2" type="ORF">GC102_21555</name>
</gene>
<dbReference type="PANTHER" id="PTHR43649:SF17">
    <property type="entry name" value="ABC TRANSPORTER SOLUTE BINDING PROTEIN-SUGAR TRANSPORT"/>
    <property type="match status" value="1"/>
</dbReference>
<evidence type="ECO:0000256" key="1">
    <source>
        <dbReference type="SAM" id="SignalP"/>
    </source>
</evidence>
<reference evidence="2 3" key="1">
    <citation type="submission" date="2019-10" db="EMBL/GenBank/DDBJ databases">
        <title>Description of Paenibacillus choica sp. nov.</title>
        <authorList>
            <person name="Carlier A."/>
            <person name="Qi S."/>
        </authorList>
    </citation>
    <scope>NUCLEOTIDE SEQUENCE [LARGE SCALE GENOMIC DNA]</scope>
    <source>
        <strain evidence="2 3">LMG 31460</strain>
    </source>
</reference>
<comment type="caution">
    <text evidence="2">The sequence shown here is derived from an EMBL/GenBank/DDBJ whole genome shotgun (WGS) entry which is preliminary data.</text>
</comment>
<dbReference type="Gene3D" id="3.40.190.10">
    <property type="entry name" value="Periplasmic binding protein-like II"/>
    <property type="match status" value="2"/>
</dbReference>
<evidence type="ECO:0000313" key="3">
    <source>
        <dbReference type="Proteomes" id="UP000658690"/>
    </source>
</evidence>
<evidence type="ECO:0000313" key="2">
    <source>
        <dbReference type="EMBL" id="NOU88326.1"/>
    </source>
</evidence>
<dbReference type="InterPro" id="IPR050490">
    <property type="entry name" value="Bact_solute-bd_prot1"/>
</dbReference>
<keyword evidence="1" id="KW-0732">Signal</keyword>
<dbReference type="SUPFAM" id="SSF53850">
    <property type="entry name" value="Periplasmic binding protein-like II"/>
    <property type="match status" value="1"/>
</dbReference>
<sequence>MKVKKVVTSIFLTLLASSVLLSGCSTKSGDNPVATPAQSANSSNNSFPIVKDKINLKFAFAKIPQQKKSTDQLKVVKDMEALTNIHIEWDAADQGYQEKKNLMFASNDLPDAFFGPGSLLEADLLKYGSQGMLIPLEKLIDQYAPNIKCLLEKNSSVKKLITAPDGHIYSIPTVVTEGGIELGEVLFVNKTWLDKLGLSVPKTTAEFEQMLMAFKDKDLNGNGKKDEIPFSFINNNALNGIFGLYGSFGLPDNASHLMLQDGKVSYIATRPEYKEATQYLHSLYKQGLIDPEAFTQERNIYFSKGRGKEGAVFGAFAGYNAENVVGPDHAKNYVAIAPLKGPKGHQVVNMNESLSVQKPGFAITSKNKHQMESIRWIDALYDERRSIEWQLGPVGVNFKETNGDKYEYLPTPSGISYDDFRCTEAPCFGSTGALLEDTYKKIELNDKIKQRLASMEIYKPFMKKFTLPPGMFMTIEDTNRLNVINIDITDFVKKKQSQWIINGNIDSEWDSYLAQLKKVNLDEFVQIYQKTNDRFQSVK</sequence>
<dbReference type="RefSeq" id="WP_171691346.1">
    <property type="nucleotide sequence ID" value="NZ_WHOC01000107.1"/>
</dbReference>
<organism evidence="2 3">
    <name type="scientific">Paenibacillus germinis</name>
    <dbReference type="NCBI Taxonomy" id="2654979"/>
    <lineage>
        <taxon>Bacteria</taxon>
        <taxon>Bacillati</taxon>
        <taxon>Bacillota</taxon>
        <taxon>Bacilli</taxon>
        <taxon>Bacillales</taxon>
        <taxon>Paenibacillaceae</taxon>
        <taxon>Paenibacillus</taxon>
    </lineage>
</organism>
<name>A0ABX1Z7W7_9BACL</name>
<dbReference type="PROSITE" id="PS51257">
    <property type="entry name" value="PROKAR_LIPOPROTEIN"/>
    <property type="match status" value="1"/>
</dbReference>
<dbReference type="PANTHER" id="PTHR43649">
    <property type="entry name" value="ARABINOSE-BINDING PROTEIN-RELATED"/>
    <property type="match status" value="1"/>
</dbReference>
<accession>A0ABX1Z7W7</accession>
<feature type="chain" id="PRO_5046207334" evidence="1">
    <location>
        <begin position="22"/>
        <end position="539"/>
    </location>
</feature>